<dbReference type="AlphaFoldDB" id="M0EFH0"/>
<dbReference type="STRING" id="1227466.C464_11985"/>
<comment type="caution">
    <text evidence="1">The sequence shown here is derived from an EMBL/GenBank/DDBJ whole genome shotgun (WGS) entry which is preliminary data.</text>
</comment>
<evidence type="ECO:0000313" key="2">
    <source>
        <dbReference type="Proteomes" id="UP000011509"/>
    </source>
</evidence>
<dbReference type="Proteomes" id="UP000011509">
    <property type="component" value="Unassembled WGS sequence"/>
</dbReference>
<protein>
    <submittedName>
        <fullName evidence="1">Uncharacterized protein</fullName>
    </submittedName>
</protein>
<dbReference type="EMBL" id="AOJL01000048">
    <property type="protein sequence ID" value="ELZ45637.1"/>
    <property type="molecule type" value="Genomic_DNA"/>
</dbReference>
<gene>
    <name evidence="1" type="ORF">C464_11985</name>
</gene>
<proteinExistence type="predicted"/>
<organism evidence="1 2">
    <name type="scientific">Halorubrum coriense DSM 10284</name>
    <dbReference type="NCBI Taxonomy" id="1227466"/>
    <lineage>
        <taxon>Archaea</taxon>
        <taxon>Methanobacteriati</taxon>
        <taxon>Methanobacteriota</taxon>
        <taxon>Stenosarchaea group</taxon>
        <taxon>Halobacteria</taxon>
        <taxon>Halobacteriales</taxon>
        <taxon>Haloferacaceae</taxon>
        <taxon>Halorubrum</taxon>
    </lineage>
</organism>
<evidence type="ECO:0000313" key="1">
    <source>
        <dbReference type="EMBL" id="ELZ45637.1"/>
    </source>
</evidence>
<sequence>MVQFSVTGVDEDGKIARSHLLKVIFVLFFGSPDRHGIAVEKFTKVIGRTCSEILVAVVFDACLEFSTSWCAEIV</sequence>
<name>M0EFH0_9EURY</name>
<reference evidence="1 2" key="1">
    <citation type="journal article" date="2014" name="PLoS Genet.">
        <title>Phylogenetically driven sequencing of extremely halophilic archaea reveals strategies for static and dynamic osmo-response.</title>
        <authorList>
            <person name="Becker E.A."/>
            <person name="Seitzer P.M."/>
            <person name="Tritt A."/>
            <person name="Larsen D."/>
            <person name="Krusor M."/>
            <person name="Yao A.I."/>
            <person name="Wu D."/>
            <person name="Madern D."/>
            <person name="Eisen J.A."/>
            <person name="Darling A.E."/>
            <person name="Facciotti M.T."/>
        </authorList>
    </citation>
    <scope>NUCLEOTIDE SEQUENCE [LARGE SCALE GENOMIC DNA]</scope>
    <source>
        <strain evidence="1 2">DSM 10284</strain>
    </source>
</reference>
<keyword evidence="2" id="KW-1185">Reference proteome</keyword>
<accession>M0EFH0</accession>